<name>A0ACC2WQ87_9TREE</name>
<evidence type="ECO:0000313" key="1">
    <source>
        <dbReference type="EMBL" id="KAJ9112712.1"/>
    </source>
</evidence>
<evidence type="ECO:0000313" key="2">
    <source>
        <dbReference type="Proteomes" id="UP001243375"/>
    </source>
</evidence>
<gene>
    <name evidence="1" type="ORF">QFC22_006214</name>
</gene>
<keyword evidence="2" id="KW-1185">Reference proteome</keyword>
<dbReference type="EMBL" id="JASBWU010000024">
    <property type="protein sequence ID" value="KAJ9112712.1"/>
    <property type="molecule type" value="Genomic_DNA"/>
</dbReference>
<sequence>MYPYLKIRNISGVQTTIDKHRSLSSSRPAVSQLFVRLQHTKAREIPPSINGASQASLTHLDASGRASMVSISNKTSTTRRATATGRIYLPAAAFDLLADSPSGGKFKKGDVLGTARIAGIMAGKKTSELIPLCHPIGLTDLKVKFRLETEQHRELAESGGKGGWVGVQAMAECEGKTGVEMEALTAASAALLTVWDMVKAVAGKDMIIQDLMVVKKEGGKSGDWTRDLGSLTTKAGQGIEYDL</sequence>
<comment type="caution">
    <text evidence="1">The sequence shown here is derived from an EMBL/GenBank/DDBJ whole genome shotgun (WGS) entry which is preliminary data.</text>
</comment>
<reference evidence="1" key="1">
    <citation type="submission" date="2023-04" db="EMBL/GenBank/DDBJ databases">
        <title>Draft Genome sequencing of Naganishia species isolated from polar environments using Oxford Nanopore Technology.</title>
        <authorList>
            <person name="Leo P."/>
            <person name="Venkateswaran K."/>
        </authorList>
    </citation>
    <scope>NUCLEOTIDE SEQUENCE</scope>
    <source>
        <strain evidence="1">MNA-CCFEE 5425</strain>
    </source>
</reference>
<proteinExistence type="predicted"/>
<accession>A0ACC2WQ87</accession>
<organism evidence="1 2">
    <name type="scientific">Naganishia vaughanmartiniae</name>
    <dbReference type="NCBI Taxonomy" id="1424756"/>
    <lineage>
        <taxon>Eukaryota</taxon>
        <taxon>Fungi</taxon>
        <taxon>Dikarya</taxon>
        <taxon>Basidiomycota</taxon>
        <taxon>Agaricomycotina</taxon>
        <taxon>Tremellomycetes</taxon>
        <taxon>Filobasidiales</taxon>
        <taxon>Filobasidiaceae</taxon>
        <taxon>Naganishia</taxon>
    </lineage>
</organism>
<dbReference type="Proteomes" id="UP001243375">
    <property type="component" value="Unassembled WGS sequence"/>
</dbReference>
<protein>
    <submittedName>
        <fullName evidence="1">Uncharacterized protein</fullName>
    </submittedName>
</protein>